<dbReference type="PROSITE" id="PS51450">
    <property type="entry name" value="LRR"/>
    <property type="match status" value="1"/>
</dbReference>
<dbReference type="AlphaFoldDB" id="A0A915YDU9"/>
<dbReference type="SMART" id="SM00860">
    <property type="entry name" value="SMI1_KNR4"/>
    <property type="match status" value="1"/>
</dbReference>
<name>A0A915YDU9_9BACT</name>
<dbReference type="GO" id="GO:0005737">
    <property type="term" value="C:cytoplasm"/>
    <property type="evidence" value="ECO:0007669"/>
    <property type="project" value="TreeGrafter"/>
</dbReference>
<dbReference type="PANTHER" id="PTHR48051:SF1">
    <property type="entry name" value="RAS SUPPRESSOR PROTEIN 1"/>
    <property type="match status" value="1"/>
</dbReference>
<evidence type="ECO:0000313" key="5">
    <source>
        <dbReference type="Proteomes" id="UP001060919"/>
    </source>
</evidence>
<dbReference type="InterPro" id="IPR001611">
    <property type="entry name" value="Leu-rich_rpt"/>
</dbReference>
<protein>
    <submittedName>
        <fullName evidence="4">Leucine-rich repeat domain-containing protein</fullName>
    </submittedName>
</protein>
<dbReference type="Pfam" id="PF09346">
    <property type="entry name" value="SMI1_KNR4"/>
    <property type="match status" value="1"/>
</dbReference>
<keyword evidence="2" id="KW-0677">Repeat</keyword>
<evidence type="ECO:0000256" key="2">
    <source>
        <dbReference type="ARBA" id="ARBA00022737"/>
    </source>
</evidence>
<dbReference type="SMART" id="SM00365">
    <property type="entry name" value="LRR_SD22"/>
    <property type="match status" value="3"/>
</dbReference>
<dbReference type="InterPro" id="IPR032675">
    <property type="entry name" value="LRR_dom_sf"/>
</dbReference>
<accession>A0A915YDU9</accession>
<dbReference type="SMART" id="SM00369">
    <property type="entry name" value="LRR_TYP"/>
    <property type="match status" value="2"/>
</dbReference>
<dbReference type="Gene3D" id="3.80.10.10">
    <property type="entry name" value="Ribonuclease Inhibitor"/>
    <property type="match status" value="1"/>
</dbReference>
<dbReference type="RefSeq" id="WP_264792462.1">
    <property type="nucleotide sequence ID" value="NZ_AP026867.1"/>
</dbReference>
<dbReference type="InterPro" id="IPR018958">
    <property type="entry name" value="Knr4/Smi1-like_dom"/>
</dbReference>
<dbReference type="SUPFAM" id="SSF52058">
    <property type="entry name" value="L domain-like"/>
    <property type="match status" value="1"/>
</dbReference>
<feature type="domain" description="Knr4/Smi1-like" evidence="3">
    <location>
        <begin position="23"/>
        <end position="141"/>
    </location>
</feature>
<dbReference type="Pfam" id="PF13855">
    <property type="entry name" value="LRR_8"/>
    <property type="match status" value="1"/>
</dbReference>
<reference evidence="4" key="1">
    <citation type="submission" date="2022-09" db="EMBL/GenBank/DDBJ databases">
        <title>Aureispira anguillicida sp. nov., isolated from Leptocephalus of Japanese eel Anguilla japonica.</title>
        <authorList>
            <person name="Yuasa K."/>
            <person name="Mekata T."/>
            <person name="Ikunari K."/>
        </authorList>
    </citation>
    <scope>NUCLEOTIDE SEQUENCE</scope>
    <source>
        <strain evidence="4">EL160426</strain>
    </source>
</reference>
<dbReference type="EMBL" id="AP026867">
    <property type="protein sequence ID" value="BDS11263.1"/>
    <property type="molecule type" value="Genomic_DNA"/>
</dbReference>
<dbReference type="KEGG" id="aup:AsAng_0019750"/>
<dbReference type="InterPro" id="IPR050216">
    <property type="entry name" value="LRR_domain-containing"/>
</dbReference>
<keyword evidence="5" id="KW-1185">Reference proteome</keyword>
<dbReference type="SUPFAM" id="SSF160631">
    <property type="entry name" value="SMI1/KNR4-like"/>
    <property type="match status" value="1"/>
</dbReference>
<sequence>MYLNKAKTILKEINPILEKQLLPCSIDEVLQLEKIIQTKLPLALKEFLLWMGKGPSDILCGSDFFYNCWMNNDFLDWAQELLEENKTSTDVIQESFILLFHQGYYFQFIPLNQGDNPPVFEYLEGKKIRKLHASFSTYIEESIVKENCQLPTSLWIDLEEDLTNHNSLDEKIESISFNTFQTSSLPKKIFDFINLKELDLRGLGLKLLSPKIENLVHLKLLNINSNHLENLPKELFALSNLEQLYLSSNRLKKIPPEIKELKKLKSLSINGNLLNKKQIDELQTMLKGVDIYHG</sequence>
<evidence type="ECO:0000313" key="4">
    <source>
        <dbReference type="EMBL" id="BDS11263.1"/>
    </source>
</evidence>
<dbReference type="Gene3D" id="3.40.1580.10">
    <property type="entry name" value="SMI1/KNR4-like"/>
    <property type="match status" value="1"/>
</dbReference>
<dbReference type="InterPro" id="IPR037883">
    <property type="entry name" value="Knr4/Smi1-like_sf"/>
</dbReference>
<evidence type="ECO:0000259" key="3">
    <source>
        <dbReference type="SMART" id="SM00860"/>
    </source>
</evidence>
<proteinExistence type="predicted"/>
<dbReference type="Proteomes" id="UP001060919">
    <property type="component" value="Chromosome"/>
</dbReference>
<evidence type="ECO:0000256" key="1">
    <source>
        <dbReference type="ARBA" id="ARBA00022614"/>
    </source>
</evidence>
<keyword evidence="1" id="KW-0433">Leucine-rich repeat</keyword>
<organism evidence="4 5">
    <name type="scientific">Aureispira anguillae</name>
    <dbReference type="NCBI Taxonomy" id="2864201"/>
    <lineage>
        <taxon>Bacteria</taxon>
        <taxon>Pseudomonadati</taxon>
        <taxon>Bacteroidota</taxon>
        <taxon>Saprospiria</taxon>
        <taxon>Saprospirales</taxon>
        <taxon>Saprospiraceae</taxon>
        <taxon>Aureispira</taxon>
    </lineage>
</organism>
<gene>
    <name evidence="4" type="ORF">AsAng_0019750</name>
</gene>
<dbReference type="PANTHER" id="PTHR48051">
    <property type="match status" value="1"/>
</dbReference>
<dbReference type="InterPro" id="IPR003591">
    <property type="entry name" value="Leu-rich_rpt_typical-subtyp"/>
</dbReference>